<evidence type="ECO:0000313" key="3">
    <source>
        <dbReference type="Proteomes" id="UP001275049"/>
    </source>
</evidence>
<feature type="region of interest" description="Disordered" evidence="1">
    <location>
        <begin position="95"/>
        <end position="128"/>
    </location>
</feature>
<accession>A0ABU5G8W1</accession>
<evidence type="ECO:0000256" key="1">
    <source>
        <dbReference type="SAM" id="MobiDB-lite"/>
    </source>
</evidence>
<sequence>MSRLVETEPIYTTVGALAGSPLVWAIDVTPHLTREGEKWLKKNGFTCSEVDRRRKTLITLVAAEKIKKEARKAGVLLTIMSTQDYYNLYACKPFKNNKTNKNAGSPDSTGTTGSNGSAVSAGTSSKSK</sequence>
<dbReference type="EMBL" id="JAWNGA010000013">
    <property type="protein sequence ID" value="MDY5133539.1"/>
    <property type="molecule type" value="Genomic_DNA"/>
</dbReference>
<dbReference type="Proteomes" id="UP001275049">
    <property type="component" value="Unassembled WGS sequence"/>
</dbReference>
<reference evidence="2 3" key="1">
    <citation type="submission" date="2023-10" db="EMBL/GenBank/DDBJ databases">
        <title>Whole Genome based description of the genera Actinobaculum and Actinotignum reveals a complex phylogenetic relationship within the species included in the genus Actinotignum.</title>
        <authorList>
            <person name="Jensen C.S."/>
            <person name="Dargis R."/>
            <person name="Kemp M."/>
            <person name="Christensen J.J."/>
        </authorList>
    </citation>
    <scope>NUCLEOTIDE SEQUENCE [LARGE SCALE GENOMIC DNA]</scope>
    <source>
        <strain evidence="2 3">SLA_B974</strain>
    </source>
</reference>
<comment type="caution">
    <text evidence="2">The sequence shown here is derived from an EMBL/GenBank/DDBJ whole genome shotgun (WGS) entry which is preliminary data.</text>
</comment>
<name>A0ABU5G8W1_9ACTO</name>
<gene>
    <name evidence="2" type="ORF">R6G86_07285</name>
</gene>
<evidence type="ECO:0000313" key="2">
    <source>
        <dbReference type="EMBL" id="MDY5133539.1"/>
    </source>
</evidence>
<organism evidence="2 3">
    <name type="scientific">Actinotignum urinale</name>
    <dbReference type="NCBI Taxonomy" id="190146"/>
    <lineage>
        <taxon>Bacteria</taxon>
        <taxon>Bacillati</taxon>
        <taxon>Actinomycetota</taxon>
        <taxon>Actinomycetes</taxon>
        <taxon>Actinomycetales</taxon>
        <taxon>Actinomycetaceae</taxon>
        <taxon>Actinotignum</taxon>
    </lineage>
</organism>
<protein>
    <submittedName>
        <fullName evidence="2">Uncharacterized protein</fullName>
    </submittedName>
</protein>
<proteinExistence type="predicted"/>
<feature type="compositionally biased region" description="Polar residues" evidence="1">
    <location>
        <begin position="96"/>
        <end position="128"/>
    </location>
</feature>
<dbReference type="RefSeq" id="WP_320755440.1">
    <property type="nucleotide sequence ID" value="NZ_JAWNGA010000013.1"/>
</dbReference>
<keyword evidence="3" id="KW-1185">Reference proteome</keyword>